<comment type="caution">
    <text evidence="1">The sequence shown here is derived from an EMBL/GenBank/DDBJ whole genome shotgun (WGS) entry which is preliminary data.</text>
</comment>
<evidence type="ECO:0008006" key="3">
    <source>
        <dbReference type="Google" id="ProtNLM"/>
    </source>
</evidence>
<dbReference type="AlphaFoldDB" id="A0AAN7SRI9"/>
<keyword evidence="2" id="KW-1185">Reference proteome</keyword>
<accession>A0AAN7SRI9</accession>
<evidence type="ECO:0000313" key="1">
    <source>
        <dbReference type="EMBL" id="KAK4886978.1"/>
    </source>
</evidence>
<proteinExistence type="predicted"/>
<dbReference type="Proteomes" id="UP001353858">
    <property type="component" value="Unassembled WGS sequence"/>
</dbReference>
<organism evidence="1 2">
    <name type="scientific">Aquatica leii</name>
    <dbReference type="NCBI Taxonomy" id="1421715"/>
    <lineage>
        <taxon>Eukaryota</taxon>
        <taxon>Metazoa</taxon>
        <taxon>Ecdysozoa</taxon>
        <taxon>Arthropoda</taxon>
        <taxon>Hexapoda</taxon>
        <taxon>Insecta</taxon>
        <taxon>Pterygota</taxon>
        <taxon>Neoptera</taxon>
        <taxon>Endopterygota</taxon>
        <taxon>Coleoptera</taxon>
        <taxon>Polyphaga</taxon>
        <taxon>Elateriformia</taxon>
        <taxon>Elateroidea</taxon>
        <taxon>Lampyridae</taxon>
        <taxon>Luciolinae</taxon>
        <taxon>Aquatica</taxon>
    </lineage>
</organism>
<name>A0AAN7SRI9_9COLE</name>
<evidence type="ECO:0000313" key="2">
    <source>
        <dbReference type="Proteomes" id="UP001353858"/>
    </source>
</evidence>
<reference evidence="2" key="1">
    <citation type="submission" date="2023-01" db="EMBL/GenBank/DDBJ databases">
        <title>Key to firefly adult light organ development and bioluminescence: homeobox transcription factors regulate luciferase expression and transportation to peroxisome.</title>
        <authorList>
            <person name="Fu X."/>
        </authorList>
    </citation>
    <scope>NUCLEOTIDE SEQUENCE [LARGE SCALE GENOMIC DNA]</scope>
</reference>
<protein>
    <recommendedName>
        <fullName evidence="3">Tesmin/TSO1-like CXC domain-containing protein</fullName>
    </recommendedName>
</protein>
<dbReference type="EMBL" id="JARPUR010000001">
    <property type="protein sequence ID" value="KAK4886978.1"/>
    <property type="molecule type" value="Genomic_DNA"/>
</dbReference>
<gene>
    <name evidence="1" type="ORF">RN001_003249</name>
</gene>
<sequence>MDHLETCLICEKLFFTLDKAYNVVKLGLATVRAATRLHFFRVYVQVQIWHGKNDTIKPINWGWPEASDVLIPVPSTTPPAPDELLHLITCNCKTDYIRGCECRKAGLACSQLCGRCRGTACKNHALEEEGSEDEEREQS</sequence>